<evidence type="ECO:0000259" key="1">
    <source>
        <dbReference type="PROSITE" id="PS50930"/>
    </source>
</evidence>
<reference evidence="2 3" key="1">
    <citation type="journal article" date="2018" name="Int. J. Syst. Evol. Microbiol.">
        <title>Zhouia spongiae sp. nov., isolated from a marine sponge.</title>
        <authorList>
            <person name="Zhuang L."/>
            <person name="Lin B."/>
            <person name="Qin F."/>
            <person name="Luo L."/>
        </authorList>
    </citation>
    <scope>NUCLEOTIDE SEQUENCE [LARGE SCALE GENOMIC DNA]</scope>
    <source>
        <strain evidence="2 3">HN-Y44</strain>
    </source>
</reference>
<dbReference type="SMART" id="SM00850">
    <property type="entry name" value="LytTR"/>
    <property type="match status" value="1"/>
</dbReference>
<protein>
    <submittedName>
        <fullName evidence="2">LytTR family transcriptional regulator DNA-binding domain-containing protein</fullName>
    </submittedName>
</protein>
<dbReference type="PROSITE" id="PS50930">
    <property type="entry name" value="HTH_LYTTR"/>
    <property type="match status" value="1"/>
</dbReference>
<organism evidence="2 3">
    <name type="scientific">Zhouia spongiae</name>
    <dbReference type="NCBI Taxonomy" id="2202721"/>
    <lineage>
        <taxon>Bacteria</taxon>
        <taxon>Pseudomonadati</taxon>
        <taxon>Bacteroidota</taxon>
        <taxon>Flavobacteriia</taxon>
        <taxon>Flavobacteriales</taxon>
        <taxon>Flavobacteriaceae</taxon>
        <taxon>Zhouia</taxon>
    </lineage>
</organism>
<sequence>MKSYLIIASNKKTILSIENAFGQYSEFRSMGSTSCFIKATELLIKQRIDLVFINIEGFIGDAFAFMLELYLYDVDLPQFIALSSTKEQAYKAIKHGCFDYLTTPLSTAELHKSISRFQKSHKAYNNLICLKSYKDYQYLDTKEILFLKADNNTTDFHLTNGHIINAFKTLKTYESKLPEFFKRVHKSYIINTLKVSRIDFGKTSCWLRGYEKRIPFSKKFHSTIETIHSSLFNASY</sequence>
<dbReference type="InterPro" id="IPR011006">
    <property type="entry name" value="CheY-like_superfamily"/>
</dbReference>
<feature type="domain" description="HTH LytTR-type" evidence="1">
    <location>
        <begin position="128"/>
        <end position="207"/>
    </location>
</feature>
<dbReference type="PANTHER" id="PTHR37299">
    <property type="entry name" value="TRANSCRIPTIONAL REGULATOR-RELATED"/>
    <property type="match status" value="1"/>
</dbReference>
<gene>
    <name evidence="2" type="ORF">MQE36_14795</name>
</gene>
<name>A0ABY3YKH1_9FLAO</name>
<dbReference type="SUPFAM" id="SSF52172">
    <property type="entry name" value="CheY-like"/>
    <property type="match status" value="1"/>
</dbReference>
<dbReference type="InterPro" id="IPR007492">
    <property type="entry name" value="LytTR_DNA-bd_dom"/>
</dbReference>
<dbReference type="RefSeq" id="WP_242936748.1">
    <property type="nucleotide sequence ID" value="NZ_CP094326.1"/>
</dbReference>
<keyword evidence="3" id="KW-1185">Reference proteome</keyword>
<dbReference type="Gene3D" id="2.40.50.1020">
    <property type="entry name" value="LytTr DNA-binding domain"/>
    <property type="match status" value="1"/>
</dbReference>
<dbReference type="Proteomes" id="UP000829476">
    <property type="component" value="Chromosome"/>
</dbReference>
<dbReference type="Gene3D" id="3.40.50.2300">
    <property type="match status" value="1"/>
</dbReference>
<evidence type="ECO:0000313" key="2">
    <source>
        <dbReference type="EMBL" id="UNY98341.1"/>
    </source>
</evidence>
<accession>A0ABY3YKH1</accession>
<proteinExistence type="predicted"/>
<dbReference type="GO" id="GO:0003677">
    <property type="term" value="F:DNA binding"/>
    <property type="evidence" value="ECO:0007669"/>
    <property type="project" value="UniProtKB-KW"/>
</dbReference>
<keyword evidence="2" id="KW-0238">DNA-binding</keyword>
<dbReference type="PANTHER" id="PTHR37299:SF1">
    <property type="entry name" value="STAGE 0 SPORULATION PROTEIN A HOMOLOG"/>
    <property type="match status" value="1"/>
</dbReference>
<dbReference type="EMBL" id="CP094326">
    <property type="protein sequence ID" value="UNY98341.1"/>
    <property type="molecule type" value="Genomic_DNA"/>
</dbReference>
<evidence type="ECO:0000313" key="3">
    <source>
        <dbReference type="Proteomes" id="UP000829476"/>
    </source>
</evidence>
<dbReference type="Pfam" id="PF04397">
    <property type="entry name" value="LytTR"/>
    <property type="match status" value="1"/>
</dbReference>
<dbReference type="InterPro" id="IPR046947">
    <property type="entry name" value="LytR-like"/>
</dbReference>